<name>A0AAE2MGJ3_RHILE</name>
<dbReference type="InterPro" id="IPR011006">
    <property type="entry name" value="CheY-like_superfamily"/>
</dbReference>
<proteinExistence type="predicted"/>
<organism evidence="1 2">
    <name type="scientific">Rhizobium leguminosarum</name>
    <dbReference type="NCBI Taxonomy" id="384"/>
    <lineage>
        <taxon>Bacteria</taxon>
        <taxon>Pseudomonadati</taxon>
        <taxon>Pseudomonadota</taxon>
        <taxon>Alphaproteobacteria</taxon>
        <taxon>Hyphomicrobiales</taxon>
        <taxon>Rhizobiaceae</taxon>
        <taxon>Rhizobium/Agrobacterium group</taxon>
        <taxon>Rhizobium</taxon>
    </lineage>
</organism>
<dbReference type="RefSeq" id="WP_246718181.1">
    <property type="nucleotide sequence ID" value="NZ_JACHAZ010000002.1"/>
</dbReference>
<sequence length="111" mass="12313">MIAIELEDVLRALGCTVIGPVAKLVDAIELASTESLDAAILDVTIRGGQVFPVAEILLERDIPFVFASGYGDWALPENMRDRPRLTKPFTTVELEEQIKLLCAQAMKRKMR</sequence>
<dbReference type="Proteomes" id="UP000538507">
    <property type="component" value="Unassembled WGS sequence"/>
</dbReference>
<accession>A0AAE2MGJ3</accession>
<comment type="caution">
    <text evidence="1">The sequence shown here is derived from an EMBL/GenBank/DDBJ whole genome shotgun (WGS) entry which is preliminary data.</text>
</comment>
<protein>
    <submittedName>
        <fullName evidence="1">Two-component SAPR family response regulator</fullName>
    </submittedName>
</protein>
<gene>
    <name evidence="1" type="ORF">GGE16_000736</name>
</gene>
<evidence type="ECO:0000313" key="1">
    <source>
        <dbReference type="EMBL" id="MBB4288720.1"/>
    </source>
</evidence>
<dbReference type="Gene3D" id="3.40.50.2300">
    <property type="match status" value="1"/>
</dbReference>
<dbReference type="AlphaFoldDB" id="A0AAE2MGJ3"/>
<evidence type="ECO:0000313" key="2">
    <source>
        <dbReference type="Proteomes" id="UP000538507"/>
    </source>
</evidence>
<reference evidence="1 2" key="1">
    <citation type="submission" date="2020-08" db="EMBL/GenBank/DDBJ databases">
        <title>Genomic Encyclopedia of Type Strains, Phase IV (KMG-V): Genome sequencing to study the core and pangenomes of soil and plant-associated prokaryotes.</title>
        <authorList>
            <person name="Whitman W."/>
        </authorList>
    </citation>
    <scope>NUCLEOTIDE SEQUENCE [LARGE SCALE GENOMIC DNA]</scope>
    <source>
        <strain evidence="1 2">SEMIA 415</strain>
    </source>
</reference>
<dbReference type="EMBL" id="JACIGO010000001">
    <property type="protein sequence ID" value="MBB4288720.1"/>
    <property type="molecule type" value="Genomic_DNA"/>
</dbReference>
<dbReference type="SUPFAM" id="SSF52172">
    <property type="entry name" value="CheY-like"/>
    <property type="match status" value="1"/>
</dbReference>